<dbReference type="Proteomes" id="UP000294588">
    <property type="component" value="Unassembled WGS sequence"/>
</dbReference>
<comment type="caution">
    <text evidence="1">The sequence shown here is derived from an EMBL/GenBank/DDBJ whole genome shotgun (WGS) entry which is preliminary data.</text>
</comment>
<accession>A0AC61QKU0</accession>
<reference evidence="1" key="1">
    <citation type="submission" date="2019-03" db="EMBL/GenBank/DDBJ databases">
        <title>Candidatus Syntrophosphaera thermopropionivorans: a novel player in syntrophic propionate oxidation during anaerobic digestion.</title>
        <authorList>
            <person name="Dyksma S."/>
        </authorList>
    </citation>
    <scope>NUCLEOTIDE SEQUENCE</scope>
    <source>
        <strain evidence="1">W5</strain>
    </source>
</reference>
<proteinExistence type="predicted"/>
<evidence type="ECO:0000313" key="2">
    <source>
        <dbReference type="Proteomes" id="UP000294588"/>
    </source>
</evidence>
<gene>
    <name evidence="1" type="ORF">E0946_00200</name>
</gene>
<sequence>MRVIKINLPLQPQQKKELKVRDKIMLSGELYTARDQAHIRLTQMIKEGKPLPFDLLNSALFYCGPAPIPPGKVCGAIGPTTSARMDKYTPLLLENGLRVMIGKGERSKDVTEEISKYDAVYFICVGGISALLAQSVVSCETFCWKELDAEAIYRLVVKDFPCYVAII</sequence>
<organism evidence="1 2">
    <name type="scientific">Candidatus Syntrophosphaera thermopropionivorans</name>
    <dbReference type="NCBI Taxonomy" id="2593015"/>
    <lineage>
        <taxon>Bacteria</taxon>
        <taxon>Pseudomonadati</taxon>
        <taxon>Candidatus Cloacimonadota</taxon>
        <taxon>Candidatus Cloacimonadia</taxon>
        <taxon>Candidatus Cloacimonadales</taxon>
        <taxon>Candidatus Cloacimonadaceae</taxon>
        <taxon>Candidatus Syntrophosphaera</taxon>
    </lineage>
</organism>
<evidence type="ECO:0000313" key="1">
    <source>
        <dbReference type="EMBL" id="TDF74544.1"/>
    </source>
</evidence>
<dbReference type="EMBL" id="SMOG01000001">
    <property type="protein sequence ID" value="TDF74544.1"/>
    <property type="molecule type" value="Genomic_DNA"/>
</dbReference>
<keyword evidence="2" id="KW-1185">Reference proteome</keyword>
<name>A0AC61QKU0_9BACT</name>
<protein>
    <submittedName>
        <fullName evidence="1">TRZ/ATZ family protein</fullName>
    </submittedName>
</protein>